<dbReference type="KEGG" id="dpte:113794171"/>
<feature type="chain" id="PRO_5028213853" evidence="2">
    <location>
        <begin position="19"/>
        <end position="264"/>
    </location>
</feature>
<sequence>MNVIFIFGIFCIINDNLGFVWMATTESPKINLKPSIHFNDLELKLLCEPRELRKQFSKKLRTKWTKCLGLGRIYFPYGKNIAKSHSGGRRRGRYHRTSLDENTWKRLRLYLTTSDDTMNVYCRLSSNWKPCSYHLKQIHCLQSNYDSIQMAKNPKYSPLYHNINRQRTQSLQQKLNSKKHLINQAEREDNIENMFELYKIRCENIRMSAHYMNGGGGGGGGGRGESTLFNRYNQHLFQDYHYPQDDDEDDYDYDDDRDYKRQEL</sequence>
<feature type="region of interest" description="Disordered" evidence="1">
    <location>
        <begin position="239"/>
        <end position="264"/>
    </location>
</feature>
<feature type="compositionally biased region" description="Acidic residues" evidence="1">
    <location>
        <begin position="245"/>
        <end position="256"/>
    </location>
</feature>
<dbReference type="InParanoid" id="A0A6P6Y3K5"/>
<dbReference type="AlphaFoldDB" id="A0A6P6Y3K5"/>
<feature type="signal peptide" evidence="2">
    <location>
        <begin position="1"/>
        <end position="18"/>
    </location>
</feature>
<proteinExistence type="predicted"/>
<protein>
    <submittedName>
        <fullName evidence="4">Uncharacterized protein LOC113794171</fullName>
    </submittedName>
</protein>
<reference evidence="4" key="1">
    <citation type="submission" date="2025-08" db="UniProtKB">
        <authorList>
            <consortium name="RefSeq"/>
        </authorList>
    </citation>
    <scope>IDENTIFICATION</scope>
    <source>
        <strain evidence="4">Airmid</strain>
    </source>
</reference>
<name>A0A6P6Y3K5_DERPT</name>
<evidence type="ECO:0000256" key="2">
    <source>
        <dbReference type="SAM" id="SignalP"/>
    </source>
</evidence>
<dbReference type="Proteomes" id="UP000515146">
    <property type="component" value="Unplaced"/>
</dbReference>
<keyword evidence="3" id="KW-1185">Reference proteome</keyword>
<dbReference type="RefSeq" id="XP_027200068.1">
    <property type="nucleotide sequence ID" value="XM_027344267.1"/>
</dbReference>
<evidence type="ECO:0000313" key="4">
    <source>
        <dbReference type="RefSeq" id="XP_027200068.1"/>
    </source>
</evidence>
<gene>
    <name evidence="4" type="primary">LOC113794171</name>
</gene>
<dbReference type="OrthoDB" id="6499781at2759"/>
<evidence type="ECO:0000313" key="3">
    <source>
        <dbReference type="Proteomes" id="UP000515146"/>
    </source>
</evidence>
<organism evidence="3 4">
    <name type="scientific">Dermatophagoides pteronyssinus</name>
    <name type="common">European house dust mite</name>
    <dbReference type="NCBI Taxonomy" id="6956"/>
    <lineage>
        <taxon>Eukaryota</taxon>
        <taxon>Metazoa</taxon>
        <taxon>Ecdysozoa</taxon>
        <taxon>Arthropoda</taxon>
        <taxon>Chelicerata</taxon>
        <taxon>Arachnida</taxon>
        <taxon>Acari</taxon>
        <taxon>Acariformes</taxon>
        <taxon>Sarcoptiformes</taxon>
        <taxon>Astigmata</taxon>
        <taxon>Psoroptidia</taxon>
        <taxon>Analgoidea</taxon>
        <taxon>Pyroglyphidae</taxon>
        <taxon>Dermatophagoidinae</taxon>
        <taxon>Dermatophagoides</taxon>
    </lineage>
</organism>
<evidence type="ECO:0000256" key="1">
    <source>
        <dbReference type="SAM" id="MobiDB-lite"/>
    </source>
</evidence>
<accession>A0A6P6Y3K5</accession>
<keyword evidence="2" id="KW-0732">Signal</keyword>